<evidence type="ECO:0000256" key="1">
    <source>
        <dbReference type="SAM" id="MobiDB-lite"/>
    </source>
</evidence>
<accession>A0ABV3DCW4</accession>
<evidence type="ECO:0000313" key="2">
    <source>
        <dbReference type="EMBL" id="MEU8133590.1"/>
    </source>
</evidence>
<keyword evidence="3" id="KW-1185">Reference proteome</keyword>
<gene>
    <name evidence="2" type="ORF">AB0C36_08795</name>
</gene>
<sequence>MLTPADDFPIHQTPEPVAHPGTSDRNAYDRYWFNGYDRDGAFYFAFAHGLYPNRFVADAHFTVSVDGVQHSLHASRRAAQDRFDLTVGPLGIEVVEPLKVLRIYATDNETGLTCDLTFTARAAVIEEPRVTTRNGHHVIMDATRLTQLGVWSGTITLPGGREIAVDPTTTLATRDRSWGIRPVGERDAGAPKPFNPMMWLWAPIHWENEVTLWGSFERADGEMYQKDGHRMVAQPLGTVPDTAALAVPTDGAGATGYTELHPVRHELTFVPGTRRVAGGTMHLADAEGKEFAYRIEPMGTRGFLAGLGYLHSKWAHGVWQGELAVEGESWVVDEVDPLAFDRQHQQQVIRVTEIGGEGRVGVGVLEQIVFGPHERYGFQEILDGATDTGLGAGAVE</sequence>
<dbReference type="Proteomes" id="UP001551482">
    <property type="component" value="Unassembled WGS sequence"/>
</dbReference>
<dbReference type="EMBL" id="JBEZFP010000016">
    <property type="protein sequence ID" value="MEU8133590.1"/>
    <property type="molecule type" value="Genomic_DNA"/>
</dbReference>
<name>A0ABV3DCW4_9ACTN</name>
<protein>
    <submittedName>
        <fullName evidence="2">Uncharacterized protein</fullName>
    </submittedName>
</protein>
<reference evidence="2 3" key="1">
    <citation type="submission" date="2024-06" db="EMBL/GenBank/DDBJ databases">
        <title>The Natural Products Discovery Center: Release of the First 8490 Sequenced Strains for Exploring Actinobacteria Biosynthetic Diversity.</title>
        <authorList>
            <person name="Kalkreuter E."/>
            <person name="Kautsar S.A."/>
            <person name="Yang D."/>
            <person name="Bader C.D."/>
            <person name="Teijaro C.N."/>
            <person name="Fluegel L."/>
            <person name="Davis C.M."/>
            <person name="Simpson J.R."/>
            <person name="Lauterbach L."/>
            <person name="Steele A.D."/>
            <person name="Gui C."/>
            <person name="Meng S."/>
            <person name="Li G."/>
            <person name="Viehrig K."/>
            <person name="Ye F."/>
            <person name="Su P."/>
            <person name="Kiefer A.F."/>
            <person name="Nichols A."/>
            <person name="Cepeda A.J."/>
            <person name="Yan W."/>
            <person name="Fan B."/>
            <person name="Jiang Y."/>
            <person name="Adhikari A."/>
            <person name="Zheng C.-J."/>
            <person name="Schuster L."/>
            <person name="Cowan T.M."/>
            <person name="Smanski M.J."/>
            <person name="Chevrette M.G."/>
            <person name="De Carvalho L.P.S."/>
            <person name="Shen B."/>
        </authorList>
    </citation>
    <scope>NUCLEOTIDE SEQUENCE [LARGE SCALE GENOMIC DNA]</scope>
    <source>
        <strain evidence="2 3">NPDC048946</strain>
    </source>
</reference>
<organism evidence="2 3">
    <name type="scientific">Streptodolium elevatio</name>
    <dbReference type="NCBI Taxonomy" id="3157996"/>
    <lineage>
        <taxon>Bacteria</taxon>
        <taxon>Bacillati</taxon>
        <taxon>Actinomycetota</taxon>
        <taxon>Actinomycetes</taxon>
        <taxon>Kitasatosporales</taxon>
        <taxon>Streptomycetaceae</taxon>
        <taxon>Streptodolium</taxon>
    </lineage>
</organism>
<proteinExistence type="predicted"/>
<dbReference type="RefSeq" id="WP_358351331.1">
    <property type="nucleotide sequence ID" value="NZ_JBEZFP010000016.1"/>
</dbReference>
<feature type="region of interest" description="Disordered" evidence="1">
    <location>
        <begin position="1"/>
        <end position="22"/>
    </location>
</feature>
<dbReference type="SUPFAM" id="SSF159245">
    <property type="entry name" value="AttH-like"/>
    <property type="match status" value="1"/>
</dbReference>
<comment type="caution">
    <text evidence="2">The sequence shown here is derived from an EMBL/GenBank/DDBJ whole genome shotgun (WGS) entry which is preliminary data.</text>
</comment>
<evidence type="ECO:0000313" key="3">
    <source>
        <dbReference type="Proteomes" id="UP001551482"/>
    </source>
</evidence>